<evidence type="ECO:0000313" key="2">
    <source>
        <dbReference type="EMBL" id="KAF3498285.1"/>
    </source>
</evidence>
<sequence length="247" mass="27788">MRTREEVMEELQEVTRQYLNCPDPKEAAARRQRVLYSDANGLMEATASRILMAMASQQALSLRGRNPDSNPNTPPPIQEKTFQEILGPDPSLICSPQGGEDDEVDIGLDLYYSGISPNTEAILLKKRQDNAARIRSLIVNTSEVQKVSRRLSMKPQVQAVEEKVETLQEFQNKVKRRTGNSSKRRTPRNSPNVLIGASLKKRKLSQLQNSPKRGKNGDWRVADEQYVSGAGIFKRIVGKRWTLSALN</sequence>
<proteinExistence type="predicted"/>
<feature type="compositionally biased region" description="Basic residues" evidence="1">
    <location>
        <begin position="173"/>
        <end position="187"/>
    </location>
</feature>
<gene>
    <name evidence="2" type="ORF">DY000_02056663</name>
</gene>
<keyword evidence="3" id="KW-1185">Reference proteome</keyword>
<accession>A0ABQ7AKZ8</accession>
<dbReference type="EMBL" id="QGKV02002055">
    <property type="protein sequence ID" value="KAF3498285.1"/>
    <property type="molecule type" value="Genomic_DNA"/>
</dbReference>
<evidence type="ECO:0000313" key="3">
    <source>
        <dbReference type="Proteomes" id="UP000266723"/>
    </source>
</evidence>
<feature type="region of interest" description="Disordered" evidence="1">
    <location>
        <begin position="173"/>
        <end position="192"/>
    </location>
</feature>
<comment type="caution">
    <text evidence="2">The sequence shown here is derived from an EMBL/GenBank/DDBJ whole genome shotgun (WGS) entry which is preliminary data.</text>
</comment>
<evidence type="ECO:0000256" key="1">
    <source>
        <dbReference type="SAM" id="MobiDB-lite"/>
    </source>
</evidence>
<name>A0ABQ7AKZ8_BRACR</name>
<dbReference type="Proteomes" id="UP000266723">
    <property type="component" value="Unassembled WGS sequence"/>
</dbReference>
<protein>
    <submittedName>
        <fullName evidence="2">Uncharacterized protein</fullName>
    </submittedName>
</protein>
<organism evidence="2 3">
    <name type="scientific">Brassica cretica</name>
    <name type="common">Mustard</name>
    <dbReference type="NCBI Taxonomy" id="69181"/>
    <lineage>
        <taxon>Eukaryota</taxon>
        <taxon>Viridiplantae</taxon>
        <taxon>Streptophyta</taxon>
        <taxon>Embryophyta</taxon>
        <taxon>Tracheophyta</taxon>
        <taxon>Spermatophyta</taxon>
        <taxon>Magnoliopsida</taxon>
        <taxon>eudicotyledons</taxon>
        <taxon>Gunneridae</taxon>
        <taxon>Pentapetalae</taxon>
        <taxon>rosids</taxon>
        <taxon>malvids</taxon>
        <taxon>Brassicales</taxon>
        <taxon>Brassicaceae</taxon>
        <taxon>Brassiceae</taxon>
        <taxon>Brassica</taxon>
    </lineage>
</organism>
<reference evidence="2 3" key="1">
    <citation type="journal article" date="2020" name="BMC Genomics">
        <title>Intraspecific diversification of the crop wild relative Brassica cretica Lam. using demographic model selection.</title>
        <authorList>
            <person name="Kioukis A."/>
            <person name="Michalopoulou V.A."/>
            <person name="Briers L."/>
            <person name="Pirintsos S."/>
            <person name="Studholme D.J."/>
            <person name="Pavlidis P."/>
            <person name="Sarris P.F."/>
        </authorList>
    </citation>
    <scope>NUCLEOTIDE SEQUENCE [LARGE SCALE GENOMIC DNA]</scope>
    <source>
        <strain evidence="3">cv. PFS-1207/04</strain>
    </source>
</reference>